<evidence type="ECO:0000313" key="5">
    <source>
        <dbReference type="Proteomes" id="UP001642360"/>
    </source>
</evidence>
<evidence type="ECO:0000313" key="4">
    <source>
        <dbReference type="EMBL" id="CAK9179545.1"/>
    </source>
</evidence>
<dbReference type="InterPro" id="IPR005123">
    <property type="entry name" value="Oxoglu/Fe-dep_dioxygenase_dom"/>
</dbReference>
<dbReference type="PANTHER" id="PTHR31447">
    <property type="entry name" value="HYDROXYPROLINE-RICH GLYCOPROTEIN FAMILY PROTEIN-RELATED"/>
    <property type="match status" value="1"/>
</dbReference>
<comment type="caution">
    <text evidence="4">The sequence shown here is derived from an EMBL/GenBank/DDBJ whole genome shotgun (WGS) entry which is preliminary data.</text>
</comment>
<dbReference type="Pfam" id="PF13532">
    <property type="entry name" value="2OG-FeII_Oxy_2"/>
    <property type="match status" value="1"/>
</dbReference>
<comment type="similarity">
    <text evidence="1">Belongs to the alkB family.</text>
</comment>
<accession>A0ABC8UCP0</accession>
<proteinExistence type="inferred from homology"/>
<feature type="domain" description="Fe2OG dioxygenase" evidence="3">
    <location>
        <begin position="265"/>
        <end position="362"/>
    </location>
</feature>
<feature type="region of interest" description="Disordered" evidence="2">
    <location>
        <begin position="101"/>
        <end position="137"/>
    </location>
</feature>
<gene>
    <name evidence="4" type="ORF">ILEXP_LOCUS49485</name>
</gene>
<dbReference type="InterPro" id="IPR044842">
    <property type="entry name" value="ALKBH9B/ALKBH10B-like"/>
</dbReference>
<keyword evidence="5" id="KW-1185">Reference proteome</keyword>
<dbReference type="Proteomes" id="UP001642360">
    <property type="component" value="Unassembled WGS sequence"/>
</dbReference>
<dbReference type="EMBL" id="CAUOFW020007536">
    <property type="protein sequence ID" value="CAK9179545.1"/>
    <property type="molecule type" value="Genomic_DNA"/>
</dbReference>
<feature type="compositionally biased region" description="Low complexity" evidence="2">
    <location>
        <begin position="102"/>
        <end position="120"/>
    </location>
</feature>
<protein>
    <recommendedName>
        <fullName evidence="3">Fe2OG dioxygenase domain-containing protein</fullName>
    </recommendedName>
</protein>
<dbReference type="Gene3D" id="2.60.120.590">
    <property type="entry name" value="Alpha-ketoglutarate-dependent dioxygenase AlkB-like"/>
    <property type="match status" value="1"/>
</dbReference>
<evidence type="ECO:0000259" key="3">
    <source>
        <dbReference type="PROSITE" id="PS51471"/>
    </source>
</evidence>
<dbReference type="InterPro" id="IPR037151">
    <property type="entry name" value="AlkB-like_sf"/>
</dbReference>
<evidence type="ECO:0000256" key="2">
    <source>
        <dbReference type="SAM" id="MobiDB-lite"/>
    </source>
</evidence>
<dbReference type="PANTHER" id="PTHR31447:SF1">
    <property type="entry name" value="OS06G0138200 PROTEIN"/>
    <property type="match status" value="1"/>
</dbReference>
<reference evidence="4 5" key="1">
    <citation type="submission" date="2024-02" db="EMBL/GenBank/DDBJ databases">
        <authorList>
            <person name="Vignale AGUSTIN F."/>
            <person name="Sosa J E."/>
            <person name="Modenutti C."/>
        </authorList>
    </citation>
    <scope>NUCLEOTIDE SEQUENCE [LARGE SCALE GENOMIC DNA]</scope>
</reference>
<dbReference type="InterPro" id="IPR027450">
    <property type="entry name" value="AlkB-like"/>
</dbReference>
<dbReference type="SUPFAM" id="SSF51197">
    <property type="entry name" value="Clavaminate synthase-like"/>
    <property type="match status" value="1"/>
</dbReference>
<evidence type="ECO:0000256" key="1">
    <source>
        <dbReference type="ARBA" id="ARBA00007879"/>
    </source>
</evidence>
<dbReference type="AlphaFoldDB" id="A0ABC8UCP0"/>
<dbReference type="PROSITE" id="PS51471">
    <property type="entry name" value="FE2OG_OXY"/>
    <property type="match status" value="1"/>
</dbReference>
<organism evidence="4 5">
    <name type="scientific">Ilex paraguariensis</name>
    <name type="common">yerba mate</name>
    <dbReference type="NCBI Taxonomy" id="185542"/>
    <lineage>
        <taxon>Eukaryota</taxon>
        <taxon>Viridiplantae</taxon>
        <taxon>Streptophyta</taxon>
        <taxon>Embryophyta</taxon>
        <taxon>Tracheophyta</taxon>
        <taxon>Spermatophyta</taxon>
        <taxon>Magnoliopsida</taxon>
        <taxon>eudicotyledons</taxon>
        <taxon>Gunneridae</taxon>
        <taxon>Pentapetalae</taxon>
        <taxon>asterids</taxon>
        <taxon>campanulids</taxon>
        <taxon>Aquifoliales</taxon>
        <taxon>Aquifoliaceae</taxon>
        <taxon>Ilex</taxon>
    </lineage>
</organism>
<sequence>MTGEFTGEGEDCMAMLQSLGRKEILKVLSEGFCQHCEAVLQTRVQSLINGKLSKMSMSNRNSAKTFSKFRSTHSSTINNPSWGSTRTPKSVYLGKRKGFVDSSSPGSVNSKKSSISRSGGDLSLNGGGIAEEEEQSRFSQVERNKDFINLERINGKFENVLKGLELHTRVFDTEEQKKIVEFVYDLQHRGQKGWLRARTYSEPRKWMRGKGRVTIQFGCCYNYAVDKNGNPPGIIRNEQVNPLPPLFMQMIKRMIRWHVLPPTCVPDSCIVKIYDEGDCIPPHIDHHDFLRPFCTVSFLSECNILFGTDLKIVSPGEFAGPLPICLPVGSVLVLKGNGADVAKHCVPGVPRKRISVTFRKMDDSKLPFKYQPDPELLGIRRLAYSPLTRSPNQHNQHDRNTDTRKESFFVAHNSYGSFSHRGR</sequence>
<name>A0ABC8UCP0_9AQUA</name>